<evidence type="ECO:0000313" key="2">
    <source>
        <dbReference type="EMBL" id="ELW64927.1"/>
    </source>
</evidence>
<evidence type="ECO:0000313" key="3">
    <source>
        <dbReference type="Proteomes" id="UP000011518"/>
    </source>
</evidence>
<proteinExistence type="predicted"/>
<dbReference type="InParanoid" id="L9KUR8"/>
<evidence type="ECO:0000256" key="1">
    <source>
        <dbReference type="SAM" id="MobiDB-lite"/>
    </source>
</evidence>
<dbReference type="EMBL" id="KB320708">
    <property type="protein sequence ID" value="ELW64927.1"/>
    <property type="molecule type" value="Genomic_DNA"/>
</dbReference>
<dbReference type="AlphaFoldDB" id="L9KUR8"/>
<sequence>MSSPRVTGLRGCGPHRLPGNTDSSSCGKGMWRADRQEWVNVAALAPVCRRCQPQEDHGSEAAQWQEEQKKRAGRATDNVTRAVGALQTVPRSKFLLKSYLTCNASLDGTSFEKPLLVL</sequence>
<reference evidence="3" key="2">
    <citation type="journal article" date="2013" name="Nat. Commun.">
        <title>Genome of the Chinese tree shrew.</title>
        <authorList>
            <person name="Fan Y."/>
            <person name="Huang Z.Y."/>
            <person name="Cao C.C."/>
            <person name="Chen C.S."/>
            <person name="Chen Y.X."/>
            <person name="Fan D.D."/>
            <person name="He J."/>
            <person name="Hou H.L."/>
            <person name="Hu L."/>
            <person name="Hu X.T."/>
            <person name="Jiang X.T."/>
            <person name="Lai R."/>
            <person name="Lang Y.S."/>
            <person name="Liang B."/>
            <person name="Liao S.G."/>
            <person name="Mu D."/>
            <person name="Ma Y.Y."/>
            <person name="Niu Y.Y."/>
            <person name="Sun X.Q."/>
            <person name="Xia J.Q."/>
            <person name="Xiao J."/>
            <person name="Xiong Z.Q."/>
            <person name="Xu L."/>
            <person name="Yang L."/>
            <person name="Zhang Y."/>
            <person name="Zhao W."/>
            <person name="Zhao X.D."/>
            <person name="Zheng Y.T."/>
            <person name="Zhou J.M."/>
            <person name="Zhu Y.B."/>
            <person name="Zhang G.J."/>
            <person name="Wang J."/>
            <person name="Yao Y.G."/>
        </authorList>
    </citation>
    <scope>NUCLEOTIDE SEQUENCE [LARGE SCALE GENOMIC DNA]</scope>
</reference>
<reference evidence="3" key="1">
    <citation type="submission" date="2012-07" db="EMBL/GenBank/DDBJ databases">
        <title>Genome of the Chinese tree shrew, a rising model animal genetically related to primates.</title>
        <authorList>
            <person name="Zhang G."/>
            <person name="Fan Y."/>
            <person name="Yao Y."/>
            <person name="Huang Z."/>
        </authorList>
    </citation>
    <scope>NUCLEOTIDE SEQUENCE [LARGE SCALE GENOMIC DNA]</scope>
</reference>
<organism evidence="2 3">
    <name type="scientific">Tupaia chinensis</name>
    <name type="common">Chinese tree shrew</name>
    <name type="synonym">Tupaia belangeri chinensis</name>
    <dbReference type="NCBI Taxonomy" id="246437"/>
    <lineage>
        <taxon>Eukaryota</taxon>
        <taxon>Metazoa</taxon>
        <taxon>Chordata</taxon>
        <taxon>Craniata</taxon>
        <taxon>Vertebrata</taxon>
        <taxon>Euteleostomi</taxon>
        <taxon>Mammalia</taxon>
        <taxon>Eutheria</taxon>
        <taxon>Euarchontoglires</taxon>
        <taxon>Scandentia</taxon>
        <taxon>Tupaiidae</taxon>
        <taxon>Tupaia</taxon>
    </lineage>
</organism>
<feature type="region of interest" description="Disordered" evidence="1">
    <location>
        <begin position="54"/>
        <end position="75"/>
    </location>
</feature>
<protein>
    <submittedName>
        <fullName evidence="2">Uncharacterized protein</fullName>
    </submittedName>
</protein>
<gene>
    <name evidence="2" type="ORF">TREES_T100017089</name>
</gene>
<accession>L9KUR8</accession>
<name>L9KUR8_TUPCH</name>
<keyword evidence="3" id="KW-1185">Reference proteome</keyword>
<feature type="region of interest" description="Disordered" evidence="1">
    <location>
        <begin position="1"/>
        <end position="28"/>
    </location>
</feature>
<dbReference type="Proteomes" id="UP000011518">
    <property type="component" value="Unassembled WGS sequence"/>
</dbReference>